<proteinExistence type="predicted"/>
<keyword evidence="2" id="KW-1185">Reference proteome</keyword>
<protein>
    <submittedName>
        <fullName evidence="1">Uncharacterized protein</fullName>
    </submittedName>
</protein>
<sequence length="79" mass="8600">MISHLLTNIPSEVGYRSSVTGLGSFVNLAGGEELCVMPPSIRSIAQTSSVLEILFDYSFPVNYSSSFFGSNSFESSFYE</sequence>
<accession>A0ABC8UED6</accession>
<organism evidence="1 2">
    <name type="scientific">Ilex paraguariensis</name>
    <name type="common">yerba mate</name>
    <dbReference type="NCBI Taxonomy" id="185542"/>
    <lineage>
        <taxon>Eukaryota</taxon>
        <taxon>Viridiplantae</taxon>
        <taxon>Streptophyta</taxon>
        <taxon>Embryophyta</taxon>
        <taxon>Tracheophyta</taxon>
        <taxon>Spermatophyta</taxon>
        <taxon>Magnoliopsida</taxon>
        <taxon>eudicotyledons</taxon>
        <taxon>Gunneridae</taxon>
        <taxon>Pentapetalae</taxon>
        <taxon>asterids</taxon>
        <taxon>campanulids</taxon>
        <taxon>Aquifoliales</taxon>
        <taxon>Aquifoliaceae</taxon>
        <taxon>Ilex</taxon>
    </lineage>
</organism>
<evidence type="ECO:0000313" key="2">
    <source>
        <dbReference type="Proteomes" id="UP001642360"/>
    </source>
</evidence>
<dbReference type="AlphaFoldDB" id="A0ABC8UED6"/>
<dbReference type="EMBL" id="CAUOFW020007491">
    <property type="protein sequence ID" value="CAK9179429.1"/>
    <property type="molecule type" value="Genomic_DNA"/>
</dbReference>
<evidence type="ECO:0000313" key="1">
    <source>
        <dbReference type="EMBL" id="CAK9179429.1"/>
    </source>
</evidence>
<name>A0ABC8UED6_9AQUA</name>
<comment type="caution">
    <text evidence="1">The sequence shown here is derived from an EMBL/GenBank/DDBJ whole genome shotgun (WGS) entry which is preliminary data.</text>
</comment>
<reference evidence="1 2" key="1">
    <citation type="submission" date="2024-02" db="EMBL/GenBank/DDBJ databases">
        <authorList>
            <person name="Vignale AGUSTIN F."/>
            <person name="Sosa J E."/>
            <person name="Modenutti C."/>
        </authorList>
    </citation>
    <scope>NUCLEOTIDE SEQUENCE [LARGE SCALE GENOMIC DNA]</scope>
</reference>
<gene>
    <name evidence="1" type="ORF">ILEXP_LOCUS49359</name>
</gene>
<dbReference type="Proteomes" id="UP001642360">
    <property type="component" value="Unassembled WGS sequence"/>
</dbReference>